<dbReference type="PRINTS" id="PR00996">
    <property type="entry name" value="CHERMTFRASE"/>
</dbReference>
<feature type="compositionally biased region" description="Basic and acidic residues" evidence="11">
    <location>
        <begin position="636"/>
        <end position="646"/>
    </location>
</feature>
<dbReference type="InterPro" id="IPR022641">
    <property type="entry name" value="CheR_N"/>
</dbReference>
<gene>
    <name evidence="18" type="primary">cheBR</name>
    <name evidence="18" type="ORF">AAW51_0471</name>
</gene>
<dbReference type="SUPFAM" id="SSF55785">
    <property type="entry name" value="PYP-like sensor domain (PAS domain)"/>
    <property type="match status" value="2"/>
</dbReference>
<dbReference type="InterPro" id="IPR000014">
    <property type="entry name" value="PAS"/>
</dbReference>
<keyword evidence="6" id="KW-0808">Transferase</keyword>
<feature type="domain" description="Response regulatory" evidence="13">
    <location>
        <begin position="1216"/>
        <end position="1332"/>
    </location>
</feature>
<dbReference type="GO" id="GO:0006935">
    <property type="term" value="P:chemotaxis"/>
    <property type="evidence" value="ECO:0007669"/>
    <property type="project" value="UniProtKB-KW"/>
</dbReference>
<dbReference type="SUPFAM" id="SSF53335">
    <property type="entry name" value="S-adenosyl-L-methionine-dependent methyltransferases"/>
    <property type="match status" value="1"/>
</dbReference>
<dbReference type="InterPro" id="IPR036890">
    <property type="entry name" value="HATPase_C_sf"/>
</dbReference>
<feature type="domain" description="PAC" evidence="15">
    <location>
        <begin position="775"/>
        <end position="825"/>
    </location>
</feature>
<proteinExistence type="predicted"/>
<evidence type="ECO:0000259" key="17">
    <source>
        <dbReference type="PROSITE" id="PS50123"/>
    </source>
</evidence>
<dbReference type="InterPro" id="IPR035909">
    <property type="entry name" value="CheB_C"/>
</dbReference>
<dbReference type="GO" id="GO:0000155">
    <property type="term" value="F:phosphorelay sensor kinase activity"/>
    <property type="evidence" value="ECO:0007669"/>
    <property type="project" value="InterPro"/>
</dbReference>
<evidence type="ECO:0000259" key="13">
    <source>
        <dbReference type="PROSITE" id="PS50110"/>
    </source>
</evidence>
<dbReference type="GO" id="GO:0000156">
    <property type="term" value="F:phosphorelay response regulator activity"/>
    <property type="evidence" value="ECO:0007669"/>
    <property type="project" value="InterPro"/>
</dbReference>
<comment type="subcellular location">
    <subcellularLocation>
        <location evidence="2">Cell inner membrane</location>
        <topology evidence="2">Multi-pass membrane protein</topology>
    </subcellularLocation>
</comment>
<dbReference type="PROSITE" id="PS50109">
    <property type="entry name" value="HIS_KIN"/>
    <property type="match status" value="1"/>
</dbReference>
<dbReference type="Gene3D" id="3.40.50.2300">
    <property type="match status" value="1"/>
</dbReference>
<dbReference type="InterPro" id="IPR035965">
    <property type="entry name" value="PAS-like_dom_sf"/>
</dbReference>
<dbReference type="Pfam" id="PF13426">
    <property type="entry name" value="PAS_9"/>
    <property type="match status" value="1"/>
</dbReference>
<dbReference type="SUPFAM" id="SSF52172">
    <property type="entry name" value="CheY-like"/>
    <property type="match status" value="1"/>
</dbReference>
<dbReference type="Proteomes" id="UP000035352">
    <property type="component" value="Chromosome"/>
</dbReference>
<evidence type="ECO:0000259" key="12">
    <source>
        <dbReference type="PROSITE" id="PS50109"/>
    </source>
</evidence>
<evidence type="ECO:0000256" key="5">
    <source>
        <dbReference type="ARBA" id="ARBA00022553"/>
    </source>
</evidence>
<dbReference type="PROSITE" id="PS50110">
    <property type="entry name" value="RESPONSE_REGULATORY"/>
    <property type="match status" value="1"/>
</dbReference>
<dbReference type="Pfam" id="PF13596">
    <property type="entry name" value="PAS_10"/>
    <property type="match status" value="1"/>
</dbReference>
<dbReference type="GO" id="GO:0005737">
    <property type="term" value="C:cytoplasm"/>
    <property type="evidence" value="ECO:0007669"/>
    <property type="project" value="InterPro"/>
</dbReference>
<feature type="region of interest" description="Disordered" evidence="11">
    <location>
        <begin position="636"/>
        <end position="660"/>
    </location>
</feature>
<dbReference type="SUPFAM" id="SSF47757">
    <property type="entry name" value="Chemotaxis receptor methyltransferase CheR, N-terminal domain"/>
    <property type="match status" value="1"/>
</dbReference>
<evidence type="ECO:0000259" key="15">
    <source>
        <dbReference type="PROSITE" id="PS50113"/>
    </source>
</evidence>
<evidence type="ECO:0000313" key="19">
    <source>
        <dbReference type="Proteomes" id="UP000035352"/>
    </source>
</evidence>
<reference evidence="18 19" key="1">
    <citation type="submission" date="2015-05" db="EMBL/GenBank/DDBJ databases">
        <authorList>
            <person name="Tang B."/>
            <person name="Yu Y."/>
        </authorList>
    </citation>
    <scope>NUCLEOTIDE SEQUENCE [LARGE SCALE GENOMIC DNA]</scope>
    <source>
        <strain evidence="18 19">DSM 7029</strain>
    </source>
</reference>
<dbReference type="SMART" id="SM00138">
    <property type="entry name" value="MeTrc"/>
    <property type="match status" value="1"/>
</dbReference>
<feature type="domain" description="Histidine kinase" evidence="12">
    <location>
        <begin position="976"/>
        <end position="1195"/>
    </location>
</feature>
<dbReference type="FunFam" id="3.30.565.10:FF:000006">
    <property type="entry name" value="Sensor histidine kinase WalK"/>
    <property type="match status" value="1"/>
</dbReference>
<evidence type="ECO:0000259" key="14">
    <source>
        <dbReference type="PROSITE" id="PS50112"/>
    </source>
</evidence>
<evidence type="ECO:0000256" key="8">
    <source>
        <dbReference type="PROSITE-ProRule" id="PRU00050"/>
    </source>
</evidence>
<dbReference type="InterPro" id="IPR011006">
    <property type="entry name" value="CheY-like_superfamily"/>
</dbReference>
<sequence>MAAAVQLFEHMPENSGMAFVVILHLSAEHESHAAGILQRTTSMPVIQVTETIAIQANHVYVIAPGLHLSMDDGHLVSNVLDRPRGRPVAIDLFFRTLANAHRERAVAVVLSGTGSDGAVGLGDIKVQGGVAIAQAPRDAEYPGMPEAAIAAGRIDFILSAPEIAAKLVELWENAKKIELPDAEALEIRASEPTGATAAAAAEVALQEVMAILSARTSNDFRHYKRGTVLRRIERRLQVTRQHNLRAYRDYLEVHPQEAGHLLQDMLISVTSFFRDHDAFEALERELAATVFERHPSPRQVRAWVVGCATGEEAYSLAMLLNDQAPTTGPRTSIQVFATDIDDRALTVARAGVYPEAIVADVAPTRLSQYFEKETGAYRIRKGLREQILFASHNVVRDPPFSRVDVISCRNLLIYLEREVQVQVLEAFHFALNPGGLLFLGSAESADFLSDRFTAVDKKHRIYRAKAVRSVRGTLSPPRFPLPPAIDTATYASPPLAHLHQRMLEERGQASLVVDAHHNILHTSQGASRYLRHVEGLPSQNLQQVVLPQLASALMPALLLASSAGKRVAAKPVTIDADHGPIVVQMTALGAGIGIKSGQLLVLFDEADVSLSVANATDPDGTDPAVAVLEREVRRLQEQLDGSRDDSTASGEALRASNEELQSINEELRSATEELETSKEELQSVNEELTTVNFELKSKIEETAKVNDDLSNLITSMNIATVFVDRMMRIRGFTPLATSVFNIRTADVGRSLQDLTHRLSHDTLADDVQRMLTTLQPVERELAATDGRWYMMRISPYRTEDDRIDGAVLNFIDVTVRRMAQEQLRARDERLRLVAESTRDYAVVTLDASGHITGWNKGAELMFGYQTNEVLGVYFGLLFVPEDRAAGQPERELREAKQSGRAADERWHLRKDGSRFYCSGITTPLLEGEVEGFAKIARDLTERQLLEKQREELLQAEKQIRRQLEAASAARSEFLAVMSHELKNPLNLILMSSELLGRAPTVRSDPRLARSVDTIRRTVQGQSQIIDDLLDLSRLHTGKMALNRTAVQWRPIIERIVDALRGEADLKRITLTVNAEDLTVYADVVRVEQIVWNLMSNAMKFTPDGGAVMVGLTRESGMAVLEVQDTGRGIEPQHLGIVFDMFEQCVARASTRSDGGLGIGLALVKSLTELQGGSVEARSKGKNQGATFTVTLPLFEGGNIGDARYDVSPVRILQDQRVLLVDDDRATLETLVDLLESEGALVASAASAPAALEEIKRADFDLLISDIGMPGMSGLELVEQLRQMPNGKGVAAIAVSGFVSTEDKNKSVAAGFNAHLNKPLSLDELGEVLLRLMRPSA</sequence>
<dbReference type="PROSITE" id="PS50113">
    <property type="entry name" value="PAC"/>
    <property type="match status" value="1"/>
</dbReference>
<dbReference type="Gene3D" id="3.40.50.180">
    <property type="entry name" value="Methylesterase CheB, C-terminal domain"/>
    <property type="match status" value="1"/>
</dbReference>
<dbReference type="InterPro" id="IPR000780">
    <property type="entry name" value="CheR_MeTrfase"/>
</dbReference>
<evidence type="ECO:0000256" key="6">
    <source>
        <dbReference type="ARBA" id="ARBA00022679"/>
    </source>
</evidence>
<dbReference type="InterPro" id="IPR022642">
    <property type="entry name" value="CheR_C"/>
</dbReference>
<name>A0A0G3BCV0_9BURK</name>
<evidence type="ECO:0000256" key="7">
    <source>
        <dbReference type="ARBA" id="ARBA00022777"/>
    </source>
</evidence>
<dbReference type="EC" id="2.7.13.3" evidence="3"/>
<dbReference type="GO" id="GO:0008757">
    <property type="term" value="F:S-adenosylmethionine-dependent methyltransferase activity"/>
    <property type="evidence" value="ECO:0007669"/>
    <property type="project" value="InterPro"/>
</dbReference>
<comment type="catalytic activity">
    <reaction evidence="1">
        <text>ATP + protein L-histidine = ADP + protein N-phospho-L-histidine.</text>
        <dbReference type="EC" id="2.7.13.3"/>
    </reaction>
</comment>
<feature type="domain" description="PAS" evidence="14">
    <location>
        <begin position="826"/>
        <end position="899"/>
    </location>
</feature>
<dbReference type="PANTHER" id="PTHR24422:SF27">
    <property type="entry name" value="PROTEIN-GLUTAMATE O-METHYLTRANSFERASE"/>
    <property type="match status" value="1"/>
</dbReference>
<dbReference type="Gene3D" id="3.30.565.10">
    <property type="entry name" value="Histidine kinase-like ATPase, C-terminal domain"/>
    <property type="match status" value="1"/>
</dbReference>
<evidence type="ECO:0000256" key="3">
    <source>
        <dbReference type="ARBA" id="ARBA00012438"/>
    </source>
</evidence>
<dbReference type="Pfam" id="PF01739">
    <property type="entry name" value="CheR"/>
    <property type="match status" value="1"/>
</dbReference>
<dbReference type="NCBIfam" id="TIGR00229">
    <property type="entry name" value="sensory_box"/>
    <property type="match status" value="1"/>
</dbReference>
<dbReference type="Pfam" id="PF03705">
    <property type="entry name" value="CheR_N"/>
    <property type="match status" value="1"/>
</dbReference>
<dbReference type="InterPro" id="IPR003594">
    <property type="entry name" value="HATPase_dom"/>
</dbReference>
<keyword evidence="7" id="KW-0418">Kinase</keyword>
<dbReference type="CDD" id="cd16434">
    <property type="entry name" value="CheB-CheR_fusion"/>
    <property type="match status" value="1"/>
</dbReference>
<evidence type="ECO:0000313" key="18">
    <source>
        <dbReference type="EMBL" id="AKJ27162.1"/>
    </source>
</evidence>
<dbReference type="SMART" id="SM00387">
    <property type="entry name" value="HATPase_c"/>
    <property type="match status" value="1"/>
</dbReference>
<dbReference type="SUPFAM" id="SSF47384">
    <property type="entry name" value="Homodimeric domain of signal transducing histidine kinase"/>
    <property type="match status" value="1"/>
</dbReference>
<dbReference type="InterPro" id="IPR000700">
    <property type="entry name" value="PAS-assoc_C"/>
</dbReference>
<dbReference type="InterPro" id="IPR001789">
    <property type="entry name" value="Sig_transdc_resp-reg_receiver"/>
</dbReference>
<dbReference type="InterPro" id="IPR000673">
    <property type="entry name" value="Sig_transdc_resp-reg_Me-estase"/>
</dbReference>
<dbReference type="GO" id="GO:0005886">
    <property type="term" value="C:plasma membrane"/>
    <property type="evidence" value="ECO:0007669"/>
    <property type="project" value="UniProtKB-SubCell"/>
</dbReference>
<dbReference type="Pfam" id="PF00512">
    <property type="entry name" value="HisKA"/>
    <property type="match status" value="1"/>
</dbReference>
<evidence type="ECO:0000256" key="11">
    <source>
        <dbReference type="SAM" id="MobiDB-lite"/>
    </source>
</evidence>
<protein>
    <recommendedName>
        <fullName evidence="3">histidine kinase</fullName>
        <ecNumber evidence="3">2.7.13.3</ecNumber>
    </recommendedName>
</protein>
<dbReference type="EMBL" id="CP011371">
    <property type="protein sequence ID" value="AKJ27162.1"/>
    <property type="molecule type" value="Genomic_DNA"/>
</dbReference>
<dbReference type="Pfam" id="PF00072">
    <property type="entry name" value="Response_reg"/>
    <property type="match status" value="1"/>
</dbReference>
<dbReference type="InterPro" id="IPR036097">
    <property type="entry name" value="HisK_dim/P_sf"/>
</dbReference>
<evidence type="ECO:0000256" key="9">
    <source>
        <dbReference type="PROSITE-ProRule" id="PRU00169"/>
    </source>
</evidence>
<evidence type="ECO:0000256" key="2">
    <source>
        <dbReference type="ARBA" id="ARBA00004429"/>
    </source>
</evidence>
<feature type="domain" description="CheR-type methyltransferase" evidence="17">
    <location>
        <begin position="193"/>
        <end position="453"/>
    </location>
</feature>
<dbReference type="Pfam" id="PF01339">
    <property type="entry name" value="CheB_methylest"/>
    <property type="match status" value="1"/>
</dbReference>
<dbReference type="InterPro" id="IPR003661">
    <property type="entry name" value="HisK_dim/P_dom"/>
</dbReference>
<dbReference type="Pfam" id="PF02518">
    <property type="entry name" value="HATPase_c"/>
    <property type="match status" value="1"/>
</dbReference>
<dbReference type="Gene3D" id="3.30.450.20">
    <property type="entry name" value="PAS domain"/>
    <property type="match status" value="2"/>
</dbReference>
<dbReference type="InterPro" id="IPR029063">
    <property type="entry name" value="SAM-dependent_MTases_sf"/>
</dbReference>
<evidence type="ECO:0000256" key="4">
    <source>
        <dbReference type="ARBA" id="ARBA00022500"/>
    </source>
</evidence>
<evidence type="ECO:0000259" key="16">
    <source>
        <dbReference type="PROSITE" id="PS50122"/>
    </source>
</evidence>
<dbReference type="PROSITE" id="PS50122">
    <property type="entry name" value="CHEB"/>
    <property type="match status" value="1"/>
</dbReference>
<comment type="caution">
    <text evidence="8">Lacks conserved residue(s) required for the propagation of feature annotation.</text>
</comment>
<dbReference type="Gene3D" id="1.10.287.130">
    <property type="match status" value="1"/>
</dbReference>
<dbReference type="KEGG" id="pbh:AAW51_0471"/>
<dbReference type="SUPFAM" id="SSF55874">
    <property type="entry name" value="ATPase domain of HSP90 chaperone/DNA topoisomerase II/histidine kinase"/>
    <property type="match status" value="1"/>
</dbReference>
<dbReference type="Gene3D" id="3.40.50.150">
    <property type="entry name" value="Vaccinia Virus protein VP39"/>
    <property type="match status" value="1"/>
</dbReference>
<dbReference type="PROSITE" id="PS50123">
    <property type="entry name" value="CHER"/>
    <property type="match status" value="1"/>
</dbReference>
<dbReference type="CDD" id="cd00082">
    <property type="entry name" value="HisKA"/>
    <property type="match status" value="1"/>
</dbReference>
<evidence type="ECO:0000256" key="10">
    <source>
        <dbReference type="SAM" id="Coils"/>
    </source>
</evidence>
<feature type="domain" description="CheB-type methylesterase" evidence="16">
    <location>
        <begin position="1"/>
        <end position="169"/>
    </location>
</feature>
<dbReference type="InterPro" id="IPR050903">
    <property type="entry name" value="Bact_Chemotaxis_MeTrfase"/>
</dbReference>
<keyword evidence="5 9" id="KW-0597">Phosphoprotein</keyword>
<accession>A0A0G3BCV0</accession>
<keyword evidence="19" id="KW-1185">Reference proteome</keyword>
<feature type="coiled-coil region" evidence="10">
    <location>
        <begin position="935"/>
        <end position="972"/>
    </location>
</feature>
<dbReference type="PROSITE" id="PS50112">
    <property type="entry name" value="PAS"/>
    <property type="match status" value="1"/>
</dbReference>
<dbReference type="InterPro" id="IPR005467">
    <property type="entry name" value="His_kinase_dom"/>
</dbReference>
<evidence type="ECO:0000256" key="1">
    <source>
        <dbReference type="ARBA" id="ARBA00000085"/>
    </source>
</evidence>
<dbReference type="STRING" id="413882.AAW51_0471"/>
<dbReference type="SUPFAM" id="SSF52738">
    <property type="entry name" value="Methylesterase CheB, C-terminal domain"/>
    <property type="match status" value="1"/>
</dbReference>
<dbReference type="PATRIC" id="fig|413882.6.peg.500"/>
<dbReference type="SMART" id="SM00448">
    <property type="entry name" value="REC"/>
    <property type="match status" value="1"/>
</dbReference>
<dbReference type="PANTHER" id="PTHR24422">
    <property type="entry name" value="CHEMOTAXIS PROTEIN METHYLTRANSFERASE"/>
    <property type="match status" value="1"/>
</dbReference>
<feature type="modified residue" description="4-aspartylphosphate" evidence="9">
    <location>
        <position position="1265"/>
    </location>
</feature>
<dbReference type="GO" id="GO:0008984">
    <property type="term" value="F:protein-glutamate methylesterase activity"/>
    <property type="evidence" value="ECO:0007669"/>
    <property type="project" value="InterPro"/>
</dbReference>
<keyword evidence="4" id="KW-0145">Chemotaxis</keyword>
<dbReference type="SMART" id="SM00388">
    <property type="entry name" value="HisKA"/>
    <property type="match status" value="1"/>
</dbReference>
<organism evidence="18 19">
    <name type="scientific">Caldimonas brevitalea</name>
    <dbReference type="NCBI Taxonomy" id="413882"/>
    <lineage>
        <taxon>Bacteria</taxon>
        <taxon>Pseudomonadati</taxon>
        <taxon>Pseudomonadota</taxon>
        <taxon>Betaproteobacteria</taxon>
        <taxon>Burkholderiales</taxon>
        <taxon>Sphaerotilaceae</taxon>
        <taxon>Caldimonas</taxon>
    </lineage>
</organism>
<dbReference type="SMART" id="SM00091">
    <property type="entry name" value="PAS"/>
    <property type="match status" value="3"/>
</dbReference>
<dbReference type="CDD" id="cd00130">
    <property type="entry name" value="PAS"/>
    <property type="match status" value="1"/>
</dbReference>
<keyword evidence="10" id="KW-0175">Coiled coil</keyword>